<dbReference type="Pfam" id="PF13977">
    <property type="entry name" value="TetR_C_6"/>
    <property type="match status" value="1"/>
</dbReference>
<keyword evidence="2" id="KW-0805">Transcription regulation</keyword>
<keyword evidence="4" id="KW-0804">Transcription</keyword>
<dbReference type="InterPro" id="IPR009057">
    <property type="entry name" value="Homeodomain-like_sf"/>
</dbReference>
<dbReference type="SUPFAM" id="SSF46689">
    <property type="entry name" value="Homeodomain-like"/>
    <property type="match status" value="1"/>
</dbReference>
<keyword evidence="8" id="KW-1185">Reference proteome</keyword>
<evidence type="ECO:0000256" key="5">
    <source>
        <dbReference type="PROSITE-ProRule" id="PRU00335"/>
    </source>
</evidence>
<dbReference type="PANTHER" id="PTHR30055:SF228">
    <property type="entry name" value="TRANSCRIPTIONAL REGULATOR-RELATED"/>
    <property type="match status" value="1"/>
</dbReference>
<evidence type="ECO:0000256" key="4">
    <source>
        <dbReference type="ARBA" id="ARBA00023163"/>
    </source>
</evidence>
<dbReference type="Pfam" id="PF00440">
    <property type="entry name" value="TetR_N"/>
    <property type="match status" value="1"/>
</dbReference>
<dbReference type="SUPFAM" id="SSF48498">
    <property type="entry name" value="Tetracyclin repressor-like, C-terminal domain"/>
    <property type="match status" value="1"/>
</dbReference>
<sequence>MTRDSLLDHVVDVIAEEGMSGLSVRAVAARAGVAIGTVQHWFPTKSAMLLAAMDRIGGIAEAAGAAVRTPGDPVAELHGTIRLLVPSTPQSPVSRVWLAFAAHTVADPDVQVRYAQLWAGVHRGLAGLLAAARPSASAAAIDEAAAELVALTDGLAVAVIAEPSRMPPDRAAALARRRTDELLAALA</sequence>
<dbReference type="InterPro" id="IPR050109">
    <property type="entry name" value="HTH-type_TetR-like_transc_reg"/>
</dbReference>
<dbReference type="InterPro" id="IPR036271">
    <property type="entry name" value="Tet_transcr_reg_TetR-rel_C_sf"/>
</dbReference>
<dbReference type="PROSITE" id="PS50977">
    <property type="entry name" value="HTH_TETR_2"/>
    <property type="match status" value="1"/>
</dbReference>
<feature type="domain" description="HTH tetR-type" evidence="6">
    <location>
        <begin position="1"/>
        <end position="60"/>
    </location>
</feature>
<evidence type="ECO:0000259" key="6">
    <source>
        <dbReference type="PROSITE" id="PS50977"/>
    </source>
</evidence>
<evidence type="ECO:0000256" key="2">
    <source>
        <dbReference type="ARBA" id="ARBA00023015"/>
    </source>
</evidence>
<protein>
    <submittedName>
        <fullName evidence="7">TetR family transcriptional regulator C-terminal domain-containing protein</fullName>
    </submittedName>
</protein>
<name>A0ABY3RSI9_9MICO</name>
<evidence type="ECO:0000256" key="3">
    <source>
        <dbReference type="ARBA" id="ARBA00023125"/>
    </source>
</evidence>
<proteinExistence type="predicted"/>
<accession>A0ABY3RSI9</accession>
<organism evidence="7 8">
    <name type="scientific">Microbacterium resistens</name>
    <dbReference type="NCBI Taxonomy" id="156977"/>
    <lineage>
        <taxon>Bacteria</taxon>
        <taxon>Bacillati</taxon>
        <taxon>Actinomycetota</taxon>
        <taxon>Actinomycetes</taxon>
        <taxon>Micrococcales</taxon>
        <taxon>Microbacteriaceae</taxon>
        <taxon>Microbacterium</taxon>
    </lineage>
</organism>
<dbReference type="InterPro" id="IPR001647">
    <property type="entry name" value="HTH_TetR"/>
</dbReference>
<dbReference type="RefSeq" id="WP_231819671.1">
    <property type="nucleotide sequence ID" value="NZ_CP082781.1"/>
</dbReference>
<evidence type="ECO:0000313" key="7">
    <source>
        <dbReference type="EMBL" id="UGS25913.1"/>
    </source>
</evidence>
<dbReference type="EMBL" id="CP082781">
    <property type="protein sequence ID" value="UGS25913.1"/>
    <property type="molecule type" value="Genomic_DNA"/>
</dbReference>
<dbReference type="PANTHER" id="PTHR30055">
    <property type="entry name" value="HTH-TYPE TRANSCRIPTIONAL REGULATOR RUTR"/>
    <property type="match status" value="1"/>
</dbReference>
<evidence type="ECO:0000313" key="8">
    <source>
        <dbReference type="Proteomes" id="UP001199642"/>
    </source>
</evidence>
<gene>
    <name evidence="7" type="ORF">K8F61_14855</name>
</gene>
<keyword evidence="1" id="KW-0678">Repressor</keyword>
<reference evidence="7 8" key="1">
    <citation type="submission" date="2023-01" db="EMBL/GenBank/DDBJ databases">
        <title>Characterization of estradiol degrading bacteria Microbacterium sp. MZT7 and reveal degrading genes through genome analysis.</title>
        <authorList>
            <person name="Hao P."/>
            <person name="Gao Y."/>
        </authorList>
    </citation>
    <scope>NUCLEOTIDE SEQUENCE [LARGE SCALE GENOMIC DNA]</scope>
    <source>
        <strain evidence="7 8">MZT7</strain>
    </source>
</reference>
<dbReference type="InterPro" id="IPR039538">
    <property type="entry name" value="BetI_C"/>
</dbReference>
<keyword evidence="3 5" id="KW-0238">DNA-binding</keyword>
<feature type="DNA-binding region" description="H-T-H motif" evidence="5">
    <location>
        <begin position="23"/>
        <end position="42"/>
    </location>
</feature>
<dbReference type="Proteomes" id="UP001199642">
    <property type="component" value="Chromosome"/>
</dbReference>
<evidence type="ECO:0000256" key="1">
    <source>
        <dbReference type="ARBA" id="ARBA00022491"/>
    </source>
</evidence>
<dbReference type="Gene3D" id="1.10.357.10">
    <property type="entry name" value="Tetracycline Repressor, domain 2"/>
    <property type="match status" value="1"/>
</dbReference>